<dbReference type="GO" id="GO:0005634">
    <property type="term" value="C:nucleus"/>
    <property type="evidence" value="ECO:0007669"/>
    <property type="project" value="UniProtKB-SubCell"/>
</dbReference>
<feature type="region of interest" description="Disordered" evidence="3">
    <location>
        <begin position="134"/>
        <end position="157"/>
    </location>
</feature>
<dbReference type="HOGENOM" id="CLU_008109_0_0_1"/>
<dbReference type="GeneID" id="8297614"/>
<sequence length="832" mass="95792">MRYYKLSIVIFYFLFIHSFFLVIVHVVSFVVSILLFYFSFSFFHLFQIGKLKYYYQNIMEEKKKIRRSRNGCHNCKRLKIKCDERKPTCSYCIKTNAQCDYSIKLTWGGRPYKVKKKEKQHNFQSVPIPATSSVDSVISNKSKKEEPANGGAQQQGSNNDIQFILHDFTTPSVTSPLSPTESLITQPELFAYSNNRKRKASDCNNENLRKRDKSIGDAIFNTEVQSPFLTPQMPSSFVSEGDKLHFSKISDKKTNSESPLQEMIPEIKNGMNQLTNALADIGFEQFQLENSDIFNEFIQNPENYNKIAHLDSNSESSENSFLNNYSEDITRIEKYLPRQSTNIFGDNTPMRSLSNFSRAPKIQELEFDDGEEPTDQEYWESIPPSLVPLPTLLLNVPFYRNLMHFWINVAANHLVPASSRIYSDNPFKILLTQMAMEYPSILNTLLAFSAKMRSNLIGKDDTPDTIIDQLLSRSCSELLRLLKNKESATSDQTLATVMLLSCFEVFNSKDFSRHRAHNIGARQIIKARSTTGTRVRIPDSGKEKDMAFFLMRWFVYTDVIGALSSTTNSGDYLLTSKNSSTYEPLECISILSDIDNMRNDEYKCPKNNIDYLMGFDMKFLPQFAKITMLIREVNILLQQSRETLPNIPSSIVHKALEVKEALLQTRRLDEEQVMKHHEQLMELKIKRKRGMDLPNPDSPEEVLNLIQENDILRYTNKIFCDAGLIHLYRRVLLLPRESKLVQDLAMGIGELAKTQIESRSPAEICCIFCFFTAGCEVLDANMQQFFQLRFQNLAEMGNTNARKGLEIMKRCWQTKEDWITAAKVLDLDLTLL</sequence>
<dbReference type="eggNOG" id="ENOG502QW7R">
    <property type="taxonomic scope" value="Eukaryota"/>
</dbReference>
<dbReference type="PANTHER" id="PTHR37534:SF43">
    <property type="entry name" value="FINGER DOMAIN PROTEIN, PUTATIVE (AFU_ORTHOLOGUE AFUA_1G01850)-RELATED"/>
    <property type="match status" value="1"/>
</dbReference>
<dbReference type="STRING" id="294747.C5M7X4"/>
<dbReference type="InterPro" id="IPR021858">
    <property type="entry name" value="Fun_TF"/>
</dbReference>
<dbReference type="InterPro" id="IPR001138">
    <property type="entry name" value="Zn2Cys6_DnaBD"/>
</dbReference>
<dbReference type="KEGG" id="ctp:CTRG_02496"/>
<dbReference type="GO" id="GO:0045944">
    <property type="term" value="P:positive regulation of transcription by RNA polymerase II"/>
    <property type="evidence" value="ECO:0007669"/>
    <property type="project" value="TreeGrafter"/>
</dbReference>
<dbReference type="PROSITE" id="PS50048">
    <property type="entry name" value="ZN2_CY6_FUNGAL_2"/>
    <property type="match status" value="1"/>
</dbReference>
<dbReference type="SUPFAM" id="SSF57701">
    <property type="entry name" value="Zn2/Cys6 DNA-binding domain"/>
    <property type="match status" value="1"/>
</dbReference>
<name>C5M7X4_CANTT</name>
<dbReference type="VEuPathDB" id="FungiDB:CTRG_02496"/>
<dbReference type="PANTHER" id="PTHR37534">
    <property type="entry name" value="TRANSCRIPTIONAL ACTIVATOR PROTEIN UGA3"/>
    <property type="match status" value="1"/>
</dbReference>
<dbReference type="PROSITE" id="PS00463">
    <property type="entry name" value="ZN2_CY6_FUNGAL_1"/>
    <property type="match status" value="1"/>
</dbReference>
<keyword evidence="7" id="KW-1185">Reference proteome</keyword>
<comment type="subcellular location">
    <subcellularLocation>
        <location evidence="1">Nucleus</location>
    </subcellularLocation>
</comment>
<keyword evidence="2" id="KW-0539">Nucleus</keyword>
<dbReference type="GO" id="GO:0000981">
    <property type="term" value="F:DNA-binding transcription factor activity, RNA polymerase II-specific"/>
    <property type="evidence" value="ECO:0007669"/>
    <property type="project" value="InterPro"/>
</dbReference>
<dbReference type="OrthoDB" id="5229455at2759"/>
<organism evidence="6 7">
    <name type="scientific">Candida tropicalis (strain ATCC MYA-3404 / T1)</name>
    <name type="common">Yeast</name>
    <dbReference type="NCBI Taxonomy" id="294747"/>
    <lineage>
        <taxon>Eukaryota</taxon>
        <taxon>Fungi</taxon>
        <taxon>Dikarya</taxon>
        <taxon>Ascomycota</taxon>
        <taxon>Saccharomycotina</taxon>
        <taxon>Pichiomycetes</taxon>
        <taxon>Debaryomycetaceae</taxon>
        <taxon>Candida/Lodderomyces clade</taxon>
        <taxon>Candida</taxon>
    </lineage>
</organism>
<dbReference type="Pfam" id="PF00172">
    <property type="entry name" value="Zn_clus"/>
    <property type="match status" value="1"/>
</dbReference>
<protein>
    <recommendedName>
        <fullName evidence="5">Zn(2)-C6 fungal-type domain-containing protein</fullName>
    </recommendedName>
</protein>
<dbReference type="SMART" id="SM00066">
    <property type="entry name" value="GAL4"/>
    <property type="match status" value="1"/>
</dbReference>
<evidence type="ECO:0000256" key="4">
    <source>
        <dbReference type="SAM" id="Phobius"/>
    </source>
</evidence>
<evidence type="ECO:0000256" key="3">
    <source>
        <dbReference type="SAM" id="MobiDB-lite"/>
    </source>
</evidence>
<keyword evidence="4" id="KW-0472">Membrane</keyword>
<dbReference type="InterPro" id="IPR036864">
    <property type="entry name" value="Zn2-C6_fun-type_DNA-bd_sf"/>
</dbReference>
<evidence type="ECO:0000256" key="1">
    <source>
        <dbReference type="ARBA" id="ARBA00004123"/>
    </source>
</evidence>
<evidence type="ECO:0000259" key="5">
    <source>
        <dbReference type="PROSITE" id="PS50048"/>
    </source>
</evidence>
<proteinExistence type="predicted"/>
<evidence type="ECO:0000313" key="7">
    <source>
        <dbReference type="Proteomes" id="UP000002037"/>
    </source>
</evidence>
<dbReference type="GO" id="GO:0008270">
    <property type="term" value="F:zinc ion binding"/>
    <property type="evidence" value="ECO:0007669"/>
    <property type="project" value="InterPro"/>
</dbReference>
<reference evidence="6 7" key="1">
    <citation type="journal article" date="2009" name="Nature">
        <title>Evolution of pathogenicity and sexual reproduction in eight Candida genomes.</title>
        <authorList>
            <person name="Butler G."/>
            <person name="Rasmussen M.D."/>
            <person name="Lin M.F."/>
            <person name="Santos M.A."/>
            <person name="Sakthikumar S."/>
            <person name="Munro C.A."/>
            <person name="Rheinbay E."/>
            <person name="Grabherr M."/>
            <person name="Forche A."/>
            <person name="Reedy J.L."/>
            <person name="Agrafioti I."/>
            <person name="Arnaud M.B."/>
            <person name="Bates S."/>
            <person name="Brown A.J."/>
            <person name="Brunke S."/>
            <person name="Costanzo M.C."/>
            <person name="Fitzpatrick D.A."/>
            <person name="de Groot P.W."/>
            <person name="Harris D."/>
            <person name="Hoyer L.L."/>
            <person name="Hube B."/>
            <person name="Klis F.M."/>
            <person name="Kodira C."/>
            <person name="Lennard N."/>
            <person name="Logue M.E."/>
            <person name="Martin R."/>
            <person name="Neiman A.M."/>
            <person name="Nikolaou E."/>
            <person name="Quail M.A."/>
            <person name="Quinn J."/>
            <person name="Santos M.C."/>
            <person name="Schmitzberger F.F."/>
            <person name="Sherlock G."/>
            <person name="Shah P."/>
            <person name="Silverstein K.A."/>
            <person name="Skrzypek M.S."/>
            <person name="Soll D."/>
            <person name="Staggs R."/>
            <person name="Stansfield I."/>
            <person name="Stumpf M.P."/>
            <person name="Sudbery P.E."/>
            <person name="Srikantha T."/>
            <person name="Zeng Q."/>
            <person name="Berman J."/>
            <person name="Berriman M."/>
            <person name="Heitman J."/>
            <person name="Gow N.A."/>
            <person name="Lorenz M.C."/>
            <person name="Birren B.W."/>
            <person name="Kellis M."/>
            <person name="Cuomo C.A."/>
        </authorList>
    </citation>
    <scope>NUCLEOTIDE SEQUENCE [LARGE SCALE GENOMIC DNA]</scope>
    <source>
        <strain evidence="7">ATCC MYA-3404 / T1</strain>
    </source>
</reference>
<dbReference type="AlphaFoldDB" id="C5M7X4"/>
<dbReference type="Pfam" id="PF11951">
    <property type="entry name" value="Fungal_trans_2"/>
    <property type="match status" value="1"/>
</dbReference>
<evidence type="ECO:0000256" key="2">
    <source>
        <dbReference type="ARBA" id="ARBA00023242"/>
    </source>
</evidence>
<dbReference type="Proteomes" id="UP000002037">
    <property type="component" value="Unassembled WGS sequence"/>
</dbReference>
<keyword evidence="4" id="KW-1133">Transmembrane helix</keyword>
<feature type="transmembrane region" description="Helical" evidence="4">
    <location>
        <begin position="12"/>
        <end position="38"/>
    </location>
</feature>
<dbReference type="GO" id="GO:0000976">
    <property type="term" value="F:transcription cis-regulatory region binding"/>
    <property type="evidence" value="ECO:0007669"/>
    <property type="project" value="TreeGrafter"/>
</dbReference>
<feature type="domain" description="Zn(2)-C6 fungal-type" evidence="5">
    <location>
        <begin position="71"/>
        <end position="101"/>
    </location>
</feature>
<dbReference type="RefSeq" id="XP_002548199.1">
    <property type="nucleotide sequence ID" value="XM_002548153.1"/>
</dbReference>
<accession>C5M7X4</accession>
<dbReference type="CDD" id="cd00067">
    <property type="entry name" value="GAL4"/>
    <property type="match status" value="1"/>
</dbReference>
<dbReference type="PRINTS" id="PR00755">
    <property type="entry name" value="AFLATOXINBRP"/>
</dbReference>
<evidence type="ECO:0000313" key="6">
    <source>
        <dbReference type="EMBL" id="EER33678.1"/>
    </source>
</evidence>
<keyword evidence="4" id="KW-0812">Transmembrane</keyword>
<dbReference type="EMBL" id="GG692397">
    <property type="protein sequence ID" value="EER33678.1"/>
    <property type="molecule type" value="Genomic_DNA"/>
</dbReference>
<dbReference type="Gene3D" id="4.10.240.10">
    <property type="entry name" value="Zn(2)-C6 fungal-type DNA-binding domain"/>
    <property type="match status" value="1"/>
</dbReference>
<gene>
    <name evidence="6" type="ORF">CTRG_02496</name>
</gene>